<feature type="chain" id="PRO_5043914402" description="Lipoprotein" evidence="2">
    <location>
        <begin position="25"/>
        <end position="357"/>
    </location>
</feature>
<dbReference type="AlphaFoldDB" id="A0AAW9HX86"/>
<comment type="caution">
    <text evidence="3">The sequence shown here is derived from an EMBL/GenBank/DDBJ whole genome shotgun (WGS) entry which is preliminary data.</text>
</comment>
<evidence type="ECO:0000256" key="2">
    <source>
        <dbReference type="SAM" id="SignalP"/>
    </source>
</evidence>
<evidence type="ECO:0000256" key="1">
    <source>
        <dbReference type="SAM" id="MobiDB-lite"/>
    </source>
</evidence>
<feature type="non-terminal residue" evidence="3">
    <location>
        <position position="1"/>
    </location>
</feature>
<sequence>QTVRKGWVKTILAVLAITATGLSACGSATDYAKDMDKAWAGYSKVVPDVKKTVEAATTLNDKCVPNARGAATDEELCTTLDKRLKEFKENFPLAKPNVAKMKNDGEKKKAVEKVRSAGKDAPGVMKALVKARDDAKGMMKRVGDEYFGSSTQVKIKEAQEGLARVGSGMGDAGVKKAADELQAVLTKVTDKQKDNDNPGFYKDWVELEKELTDKSAGLGQAFGAWVKANPGNATPSTPSNASNGGNSGGYGQGSSQGSSRYGQRTAPRSGGNGGSARPAPQPARPAPQPAPAQPAKPAPGKIARIEWVTENKLGHDDDRGWMACYDANGNKAYGPLYNVKAPVTGQPITACWQVVRW</sequence>
<reference evidence="3" key="1">
    <citation type="submission" date="2023-10" db="EMBL/GenBank/DDBJ databases">
        <title>Whole Genome based description of the genera Actinobaculum and Actinotignum reveals a complex phylogenetic relationship within the species included in the genus Actinotignum.</title>
        <authorList>
            <person name="Jensen C.S."/>
            <person name="Dargis R."/>
            <person name="Kemp M."/>
            <person name="Christensen J.J."/>
        </authorList>
    </citation>
    <scope>NUCLEOTIDE SEQUENCE</scope>
    <source>
        <strain evidence="3">SLA_B511</strain>
    </source>
</reference>
<feature type="compositionally biased region" description="Low complexity" evidence="1">
    <location>
        <begin position="255"/>
        <end position="264"/>
    </location>
</feature>
<feature type="region of interest" description="Disordered" evidence="1">
    <location>
        <begin position="229"/>
        <end position="300"/>
    </location>
</feature>
<feature type="compositionally biased region" description="Gly residues" evidence="1">
    <location>
        <begin position="245"/>
        <end position="254"/>
    </location>
</feature>
<feature type="compositionally biased region" description="Polar residues" evidence="1">
    <location>
        <begin position="231"/>
        <end position="241"/>
    </location>
</feature>
<dbReference type="EMBL" id="JAWNGC010000023">
    <property type="protein sequence ID" value="MDY5155663.1"/>
    <property type="molecule type" value="Genomic_DNA"/>
</dbReference>
<dbReference type="Proteomes" id="UP001281731">
    <property type="component" value="Unassembled WGS sequence"/>
</dbReference>
<evidence type="ECO:0008006" key="5">
    <source>
        <dbReference type="Google" id="ProtNLM"/>
    </source>
</evidence>
<accession>A0AAW9HX86</accession>
<evidence type="ECO:0000313" key="4">
    <source>
        <dbReference type="Proteomes" id="UP001281731"/>
    </source>
</evidence>
<feature type="signal peptide" evidence="2">
    <location>
        <begin position="1"/>
        <end position="24"/>
    </location>
</feature>
<name>A0AAW9HX86_9ACTO</name>
<gene>
    <name evidence="3" type="ORF">R6G80_08060</name>
</gene>
<organism evidence="3 4">
    <name type="scientific">Actinotignum urinale</name>
    <dbReference type="NCBI Taxonomy" id="190146"/>
    <lineage>
        <taxon>Bacteria</taxon>
        <taxon>Bacillati</taxon>
        <taxon>Actinomycetota</taxon>
        <taxon>Actinomycetes</taxon>
        <taxon>Actinomycetales</taxon>
        <taxon>Actinomycetaceae</taxon>
        <taxon>Actinotignum</taxon>
    </lineage>
</organism>
<feature type="compositionally biased region" description="Pro residues" evidence="1">
    <location>
        <begin position="279"/>
        <end position="297"/>
    </location>
</feature>
<protein>
    <recommendedName>
        <fullName evidence="5">Lipoprotein</fullName>
    </recommendedName>
</protein>
<proteinExistence type="predicted"/>
<keyword evidence="2" id="KW-0732">Signal</keyword>
<evidence type="ECO:0000313" key="3">
    <source>
        <dbReference type="EMBL" id="MDY5155663.1"/>
    </source>
</evidence>